<organism evidence="8 9">
    <name type="scientific">Actinomadura monticuli</name>
    <dbReference type="NCBI Taxonomy" id="3097367"/>
    <lineage>
        <taxon>Bacteria</taxon>
        <taxon>Bacillati</taxon>
        <taxon>Actinomycetota</taxon>
        <taxon>Actinomycetes</taxon>
        <taxon>Streptosporangiales</taxon>
        <taxon>Thermomonosporaceae</taxon>
        <taxon>Actinomadura</taxon>
    </lineage>
</organism>
<comment type="subcellular location">
    <subcellularLocation>
        <location evidence="6">Cytoplasm</location>
    </subcellularLocation>
</comment>
<dbReference type="EMBL" id="JAXCEI010000008">
    <property type="protein sequence ID" value="MFA1541152.1"/>
    <property type="molecule type" value="Genomic_DNA"/>
</dbReference>
<dbReference type="EC" id="2.1.1.198" evidence="6"/>
<feature type="domain" description="Tetrapyrrole methylase" evidence="7">
    <location>
        <begin position="5"/>
        <end position="207"/>
    </location>
</feature>
<evidence type="ECO:0000256" key="3">
    <source>
        <dbReference type="ARBA" id="ARBA00022603"/>
    </source>
</evidence>
<dbReference type="Proteomes" id="UP001569963">
    <property type="component" value="Unassembled WGS sequence"/>
</dbReference>
<evidence type="ECO:0000256" key="4">
    <source>
        <dbReference type="ARBA" id="ARBA00022679"/>
    </source>
</evidence>
<accession>A0ABV4QEZ3</accession>
<evidence type="ECO:0000256" key="2">
    <source>
        <dbReference type="ARBA" id="ARBA00022552"/>
    </source>
</evidence>
<dbReference type="InterPro" id="IPR014776">
    <property type="entry name" value="4pyrrole_Mease_sub2"/>
</dbReference>
<comment type="similarity">
    <text evidence="6">Belongs to the methyltransferase superfamily. RsmI family.</text>
</comment>
<dbReference type="CDD" id="cd11648">
    <property type="entry name" value="RsmI"/>
    <property type="match status" value="1"/>
</dbReference>
<reference evidence="8 9" key="1">
    <citation type="submission" date="2023-11" db="EMBL/GenBank/DDBJ databases">
        <title>Actinomadura monticuli sp. nov., isolated from volcanic ash.</title>
        <authorList>
            <person name="Lee S.D."/>
            <person name="Yang H."/>
            <person name="Kim I.S."/>
        </authorList>
    </citation>
    <scope>NUCLEOTIDE SEQUENCE [LARGE SCALE GENOMIC DNA]</scope>
    <source>
        <strain evidence="8 9">DLS-62</strain>
    </source>
</reference>
<comment type="caution">
    <text evidence="8">The sequence shown here is derived from an EMBL/GenBank/DDBJ whole genome shotgun (WGS) entry which is preliminary data.</text>
</comment>
<dbReference type="GO" id="GO:0008168">
    <property type="term" value="F:methyltransferase activity"/>
    <property type="evidence" value="ECO:0007669"/>
    <property type="project" value="UniProtKB-KW"/>
</dbReference>
<keyword evidence="5 6" id="KW-0949">S-adenosyl-L-methionine</keyword>
<evidence type="ECO:0000313" key="9">
    <source>
        <dbReference type="Proteomes" id="UP001569963"/>
    </source>
</evidence>
<dbReference type="Gene3D" id="3.40.1010.10">
    <property type="entry name" value="Cobalt-precorrin-4 Transmethylase, Domain 1"/>
    <property type="match status" value="1"/>
</dbReference>
<evidence type="ECO:0000256" key="6">
    <source>
        <dbReference type="HAMAP-Rule" id="MF_01877"/>
    </source>
</evidence>
<comment type="function">
    <text evidence="6">Catalyzes the 2'-O-methylation of the ribose of cytidine 1402 (C1402) in 16S rRNA.</text>
</comment>
<dbReference type="PIRSF" id="PIRSF005917">
    <property type="entry name" value="MTase_YraL"/>
    <property type="match status" value="1"/>
</dbReference>
<evidence type="ECO:0000259" key="7">
    <source>
        <dbReference type="Pfam" id="PF00590"/>
    </source>
</evidence>
<proteinExistence type="inferred from homology"/>
<dbReference type="GO" id="GO:0032259">
    <property type="term" value="P:methylation"/>
    <property type="evidence" value="ECO:0007669"/>
    <property type="project" value="UniProtKB-KW"/>
</dbReference>
<dbReference type="InterPro" id="IPR014777">
    <property type="entry name" value="4pyrrole_Mease_sub1"/>
</dbReference>
<evidence type="ECO:0000313" key="8">
    <source>
        <dbReference type="EMBL" id="MFA1541152.1"/>
    </source>
</evidence>
<dbReference type="PANTHER" id="PTHR46111:SF1">
    <property type="entry name" value="RIBOSOMAL RNA SMALL SUBUNIT METHYLTRANSFERASE I"/>
    <property type="match status" value="1"/>
</dbReference>
<protein>
    <recommendedName>
        <fullName evidence="6">Ribosomal RNA small subunit methyltransferase I</fullName>
        <ecNumber evidence="6">2.1.1.198</ecNumber>
    </recommendedName>
    <alternativeName>
        <fullName evidence="6">16S rRNA 2'-O-ribose C1402 methyltransferase</fullName>
    </alternativeName>
    <alternativeName>
        <fullName evidence="6">rRNA (cytidine-2'-O-)-methyltransferase RsmI</fullName>
    </alternativeName>
</protein>
<dbReference type="Gene3D" id="3.30.950.10">
    <property type="entry name" value="Methyltransferase, Cobalt-precorrin-4 Transmethylase, Domain 2"/>
    <property type="match status" value="1"/>
</dbReference>
<keyword evidence="2 6" id="KW-0698">rRNA processing</keyword>
<keyword evidence="3 6" id="KW-0489">Methyltransferase</keyword>
<name>A0ABV4QEZ3_9ACTN</name>
<keyword evidence="9" id="KW-1185">Reference proteome</keyword>
<evidence type="ECO:0000256" key="1">
    <source>
        <dbReference type="ARBA" id="ARBA00022490"/>
    </source>
</evidence>
<dbReference type="PANTHER" id="PTHR46111">
    <property type="entry name" value="RIBOSOMAL RNA SMALL SUBUNIT METHYLTRANSFERASE I"/>
    <property type="match status" value="1"/>
</dbReference>
<gene>
    <name evidence="6 8" type="primary">rsmI</name>
    <name evidence="8" type="ORF">SM611_19690</name>
</gene>
<dbReference type="SUPFAM" id="SSF53790">
    <property type="entry name" value="Tetrapyrrole methylase"/>
    <property type="match status" value="1"/>
</dbReference>
<dbReference type="InterPro" id="IPR008189">
    <property type="entry name" value="rRNA_ssu_MeTfrase_I"/>
</dbReference>
<keyword evidence="1 6" id="KW-0963">Cytoplasm</keyword>
<dbReference type="HAMAP" id="MF_01877">
    <property type="entry name" value="16SrRNA_methyltr_I"/>
    <property type="match status" value="1"/>
</dbReference>
<dbReference type="RefSeq" id="WP_371951266.1">
    <property type="nucleotide sequence ID" value="NZ_JAXCEI010000008.1"/>
</dbReference>
<sequence length="278" mass="28886">MTGTLLLAAAPIGRAEDASARLREALGDAPVIAAEDTRRLRRLAGDLGVELSARVVSYNDLNERARAAGLVEELLAGRDVLVITDAGMPGVSDPGYRLVRAAVAEGVPVSVLPGPSAVTTALVVSGLPTDRFCFEGFPPRKPGERARRFGALAGEPRTMVFFESPRRLGVTLAAMADAFGAGRPAAVCRELTKTYEEVRRGTLGELAAWAAGGVLGEITVVVGGAPEPAGLSDPADLAAAVAAREEAGTPRKQAITEVAKENGAPKRVVYDAVVRARK</sequence>
<evidence type="ECO:0000256" key="5">
    <source>
        <dbReference type="ARBA" id="ARBA00022691"/>
    </source>
</evidence>
<dbReference type="NCBIfam" id="TIGR00096">
    <property type="entry name" value="16S rRNA (cytidine(1402)-2'-O)-methyltransferase"/>
    <property type="match status" value="1"/>
</dbReference>
<dbReference type="InterPro" id="IPR035996">
    <property type="entry name" value="4pyrrol_Methylase_sf"/>
</dbReference>
<dbReference type="Pfam" id="PF00590">
    <property type="entry name" value="TP_methylase"/>
    <property type="match status" value="1"/>
</dbReference>
<dbReference type="InterPro" id="IPR000878">
    <property type="entry name" value="4pyrrol_Mease"/>
</dbReference>
<comment type="catalytic activity">
    <reaction evidence="6">
        <text>cytidine(1402) in 16S rRNA + S-adenosyl-L-methionine = 2'-O-methylcytidine(1402) in 16S rRNA + S-adenosyl-L-homocysteine + H(+)</text>
        <dbReference type="Rhea" id="RHEA:42924"/>
        <dbReference type="Rhea" id="RHEA-COMP:10285"/>
        <dbReference type="Rhea" id="RHEA-COMP:10286"/>
        <dbReference type="ChEBI" id="CHEBI:15378"/>
        <dbReference type="ChEBI" id="CHEBI:57856"/>
        <dbReference type="ChEBI" id="CHEBI:59789"/>
        <dbReference type="ChEBI" id="CHEBI:74495"/>
        <dbReference type="ChEBI" id="CHEBI:82748"/>
        <dbReference type="EC" id="2.1.1.198"/>
    </reaction>
</comment>
<keyword evidence="4 6" id="KW-0808">Transferase</keyword>